<name>A0ABM5GQ53_9SAUR</name>
<dbReference type="RefSeq" id="XP_072859797.1">
    <property type="nucleotide sequence ID" value="XM_073003696.1"/>
</dbReference>
<dbReference type="Pfam" id="PF00059">
    <property type="entry name" value="Lectin_C"/>
    <property type="match status" value="1"/>
</dbReference>
<dbReference type="Gene3D" id="3.10.100.10">
    <property type="entry name" value="Mannose-Binding Protein A, subunit A"/>
    <property type="match status" value="1"/>
</dbReference>
<evidence type="ECO:0000313" key="6">
    <source>
        <dbReference type="RefSeq" id="XP_072859797.1"/>
    </source>
</evidence>
<dbReference type="PROSITE" id="PS50041">
    <property type="entry name" value="C_TYPE_LECTIN_2"/>
    <property type="match status" value="1"/>
</dbReference>
<organism evidence="5 6">
    <name type="scientific">Pogona vitticeps</name>
    <name type="common">central bearded dragon</name>
    <dbReference type="NCBI Taxonomy" id="103695"/>
    <lineage>
        <taxon>Eukaryota</taxon>
        <taxon>Metazoa</taxon>
        <taxon>Chordata</taxon>
        <taxon>Craniata</taxon>
        <taxon>Vertebrata</taxon>
        <taxon>Euteleostomi</taxon>
        <taxon>Lepidosauria</taxon>
        <taxon>Squamata</taxon>
        <taxon>Bifurcata</taxon>
        <taxon>Unidentata</taxon>
        <taxon>Episquamata</taxon>
        <taxon>Toxicofera</taxon>
        <taxon>Iguania</taxon>
        <taxon>Acrodonta</taxon>
        <taxon>Agamidae</taxon>
        <taxon>Amphibolurinae</taxon>
        <taxon>Pogona</taxon>
    </lineage>
</organism>
<keyword evidence="5" id="KW-1185">Reference proteome</keyword>
<evidence type="ECO:0000256" key="3">
    <source>
        <dbReference type="ARBA" id="ARBA00023157"/>
    </source>
</evidence>
<evidence type="ECO:0000256" key="1">
    <source>
        <dbReference type="ARBA" id="ARBA00004613"/>
    </source>
</evidence>
<feature type="domain" description="C-type lectin" evidence="4">
    <location>
        <begin position="45"/>
        <end position="107"/>
    </location>
</feature>
<dbReference type="InterPro" id="IPR016186">
    <property type="entry name" value="C-type_lectin-like/link_sf"/>
</dbReference>
<protein>
    <submittedName>
        <fullName evidence="6">Regenerating islet-derived protein 4-like</fullName>
    </submittedName>
</protein>
<keyword evidence="3" id="KW-1015">Disulfide bond</keyword>
<evidence type="ECO:0000259" key="4">
    <source>
        <dbReference type="PROSITE" id="PS50041"/>
    </source>
</evidence>
<gene>
    <name evidence="6" type="primary">LOC110089560</name>
</gene>
<dbReference type="Proteomes" id="UP001652642">
    <property type="component" value="Chromosome 6"/>
</dbReference>
<evidence type="ECO:0000256" key="2">
    <source>
        <dbReference type="ARBA" id="ARBA00022525"/>
    </source>
</evidence>
<dbReference type="InterPro" id="IPR016187">
    <property type="entry name" value="CTDL_fold"/>
</dbReference>
<reference evidence="6" key="1">
    <citation type="submission" date="2025-08" db="UniProtKB">
        <authorList>
            <consortium name="RefSeq"/>
        </authorList>
    </citation>
    <scope>IDENTIFICATION</scope>
</reference>
<keyword evidence="2" id="KW-0964">Secreted</keyword>
<accession>A0ABM5GQ53</accession>
<dbReference type="InterPro" id="IPR001304">
    <property type="entry name" value="C-type_lectin-like"/>
</dbReference>
<proteinExistence type="predicted"/>
<dbReference type="SUPFAM" id="SSF56436">
    <property type="entry name" value="C-type lectin-like"/>
    <property type="match status" value="1"/>
</dbReference>
<dbReference type="InterPro" id="IPR050111">
    <property type="entry name" value="C-type_lectin/snaclec_domain"/>
</dbReference>
<comment type="subcellular location">
    <subcellularLocation>
        <location evidence="1">Secreted</location>
    </subcellularLocation>
</comment>
<dbReference type="GeneID" id="110089560"/>
<evidence type="ECO:0000313" key="5">
    <source>
        <dbReference type="Proteomes" id="UP001652642"/>
    </source>
</evidence>
<sequence length="133" mass="15062">MGASLTSHGRRFQRPGAATEKGPLLCIPIKHVINADACAREWLQYQGNCYGYFESKLTWHEAEIECQSYHRGAHLASILTVAEMLVVADHISAYQAERSSVWIGLHDIRHVSMDKRLHTCPPDCHLPQQQQQN</sequence>
<dbReference type="PANTHER" id="PTHR22803">
    <property type="entry name" value="MANNOSE, PHOSPHOLIPASE, LECTIN RECEPTOR RELATED"/>
    <property type="match status" value="1"/>
</dbReference>